<protein>
    <recommendedName>
        <fullName evidence="3">Lipoprotein</fullName>
    </recommendedName>
</protein>
<dbReference type="AlphaFoldDB" id="A0AAI9FXN1"/>
<proteinExistence type="predicted"/>
<dbReference type="PROSITE" id="PS51257">
    <property type="entry name" value="PROKAR_LIPOPROTEIN"/>
    <property type="match status" value="1"/>
</dbReference>
<name>A0AAI9FXN1_STEMA</name>
<dbReference type="Proteomes" id="UP001218208">
    <property type="component" value="Unassembled WGS sequence"/>
</dbReference>
<accession>A0AAI9FXN1</accession>
<organism evidence="1 2">
    <name type="scientific">Stenotrophomonas maltophilia</name>
    <name type="common">Pseudomonas maltophilia</name>
    <name type="synonym">Xanthomonas maltophilia</name>
    <dbReference type="NCBI Taxonomy" id="40324"/>
    <lineage>
        <taxon>Bacteria</taxon>
        <taxon>Pseudomonadati</taxon>
        <taxon>Pseudomonadota</taxon>
        <taxon>Gammaproteobacteria</taxon>
        <taxon>Lysobacterales</taxon>
        <taxon>Lysobacteraceae</taxon>
        <taxon>Stenotrophomonas</taxon>
        <taxon>Stenotrophomonas maltophilia group</taxon>
    </lineage>
</organism>
<evidence type="ECO:0008006" key="3">
    <source>
        <dbReference type="Google" id="ProtNLM"/>
    </source>
</evidence>
<dbReference type="EMBL" id="ABLOJW010000041">
    <property type="protein sequence ID" value="EKT4095004.1"/>
    <property type="molecule type" value="Genomic_DNA"/>
</dbReference>
<evidence type="ECO:0000313" key="2">
    <source>
        <dbReference type="Proteomes" id="UP001218208"/>
    </source>
</evidence>
<evidence type="ECO:0000313" key="1">
    <source>
        <dbReference type="EMBL" id="EKT4095004.1"/>
    </source>
</evidence>
<comment type="caution">
    <text evidence="1">The sequence shown here is derived from an EMBL/GenBank/DDBJ whole genome shotgun (WGS) entry which is preliminary data.</text>
</comment>
<dbReference type="RefSeq" id="WP_162621978.1">
    <property type="nucleotide sequence ID" value="NZ_CP029773.1"/>
</dbReference>
<reference evidence="1" key="1">
    <citation type="submission" date="2022-07" db="EMBL/GenBank/DDBJ databases">
        <authorList>
            <consortium name="DAFM: The Division of Animal and Food Microbiology"/>
        </authorList>
    </citation>
    <scope>NUCLEOTIDE SEQUENCE</scope>
    <source>
        <strain evidence="1">19MO01SH01-2</strain>
    </source>
</reference>
<gene>
    <name evidence="1" type="ORF">QEG23_004582</name>
</gene>
<sequence length="121" mass="13041">MKMNLSAALSVLIMSGCSTIGGDMVIRVSGSIPSSSTTSQQEKECQLEMISAETGDILSSKGVRSEFSTIMMVVSGQKPKNYYFSAKCSDGRLFRSEDVAVSSRRSYSRAFDLGSLTEESP</sequence>